<dbReference type="InterPro" id="IPR027359">
    <property type="entry name" value="Volt_channel_dom_sf"/>
</dbReference>
<gene>
    <name evidence="14" type="ORF">ACFSKP_01650</name>
</gene>
<keyword evidence="8 12" id="KW-1133">Transmembrane helix</keyword>
<evidence type="ECO:0000313" key="14">
    <source>
        <dbReference type="EMBL" id="MFD2244937.1"/>
    </source>
</evidence>
<keyword evidence="10 12" id="KW-0472">Membrane</keyword>
<evidence type="ECO:0000256" key="6">
    <source>
        <dbReference type="ARBA" id="ARBA00022882"/>
    </source>
</evidence>
<protein>
    <submittedName>
        <fullName evidence="14">Ion transporter</fullName>
    </submittedName>
</protein>
<evidence type="ECO:0000256" key="11">
    <source>
        <dbReference type="ARBA" id="ARBA00023303"/>
    </source>
</evidence>
<organism evidence="14 15">
    <name type="scientific">Pontibacter ruber</name>
    <dbReference type="NCBI Taxonomy" id="1343895"/>
    <lineage>
        <taxon>Bacteria</taxon>
        <taxon>Pseudomonadati</taxon>
        <taxon>Bacteroidota</taxon>
        <taxon>Cytophagia</taxon>
        <taxon>Cytophagales</taxon>
        <taxon>Hymenobacteraceae</taxon>
        <taxon>Pontibacter</taxon>
    </lineage>
</organism>
<reference evidence="15" key="1">
    <citation type="journal article" date="2019" name="Int. J. Syst. Evol. Microbiol.">
        <title>The Global Catalogue of Microorganisms (GCM) 10K type strain sequencing project: providing services to taxonomists for standard genome sequencing and annotation.</title>
        <authorList>
            <consortium name="The Broad Institute Genomics Platform"/>
            <consortium name="The Broad Institute Genome Sequencing Center for Infectious Disease"/>
            <person name="Wu L."/>
            <person name="Ma J."/>
        </authorList>
    </citation>
    <scope>NUCLEOTIDE SEQUENCE [LARGE SCALE GENOMIC DNA]</scope>
    <source>
        <strain evidence="15">CGMCC 4.1782</strain>
    </source>
</reference>
<dbReference type="Pfam" id="PF00520">
    <property type="entry name" value="Ion_trans"/>
    <property type="match status" value="1"/>
</dbReference>
<dbReference type="PRINTS" id="PR00169">
    <property type="entry name" value="KCHANNEL"/>
</dbReference>
<dbReference type="SUPFAM" id="SSF81324">
    <property type="entry name" value="Voltage-gated potassium channels"/>
    <property type="match status" value="1"/>
</dbReference>
<keyword evidence="4 12" id="KW-0812">Transmembrane</keyword>
<evidence type="ECO:0000256" key="9">
    <source>
        <dbReference type="ARBA" id="ARBA00023065"/>
    </source>
</evidence>
<evidence type="ECO:0000259" key="13">
    <source>
        <dbReference type="Pfam" id="PF00520"/>
    </source>
</evidence>
<keyword evidence="6" id="KW-0851">Voltage-gated channel</keyword>
<evidence type="ECO:0000256" key="12">
    <source>
        <dbReference type="SAM" id="Phobius"/>
    </source>
</evidence>
<evidence type="ECO:0000256" key="4">
    <source>
        <dbReference type="ARBA" id="ARBA00022692"/>
    </source>
</evidence>
<feature type="transmembrane region" description="Helical" evidence="12">
    <location>
        <begin position="30"/>
        <end position="49"/>
    </location>
</feature>
<dbReference type="InterPro" id="IPR005821">
    <property type="entry name" value="Ion_trans_dom"/>
</dbReference>
<dbReference type="InterPro" id="IPR028325">
    <property type="entry name" value="VG_K_chnl"/>
</dbReference>
<proteinExistence type="predicted"/>
<dbReference type="Gene3D" id="1.10.287.70">
    <property type="match status" value="1"/>
</dbReference>
<evidence type="ECO:0000313" key="15">
    <source>
        <dbReference type="Proteomes" id="UP001597374"/>
    </source>
</evidence>
<feature type="transmembrane region" description="Helical" evidence="12">
    <location>
        <begin position="212"/>
        <end position="234"/>
    </location>
</feature>
<evidence type="ECO:0000256" key="2">
    <source>
        <dbReference type="ARBA" id="ARBA00022448"/>
    </source>
</evidence>
<evidence type="ECO:0000256" key="5">
    <source>
        <dbReference type="ARBA" id="ARBA00022826"/>
    </source>
</evidence>
<feature type="transmembrane region" description="Helical" evidence="12">
    <location>
        <begin position="61"/>
        <end position="80"/>
    </location>
</feature>
<sequence>MDHQKVKTLRQKLYTIVFEAETVEGRTFDIILLFLIALSVLVVSLESVVSLRKMYLPLFQAAEWTFTILFTIEYLLRIYSSPRPLRYIFSFFGIVDLMSIIPTYLSLFILGSQYLLVIRVLRLLRAARIFKLTSFVNEGHMLSRALRASLNKIVVFIGVVLMMVVVIGSMMYVIEGAASGFTSIPTGIYWAIVTLTTVGYGDIAPATGLGQVLASCVMIMGYGIIAVPTGIVTVELSNIERQSLNTRVCPNCHKEGHAPEANFCSNCGFALPSNHGT</sequence>
<dbReference type="Proteomes" id="UP001597374">
    <property type="component" value="Unassembled WGS sequence"/>
</dbReference>
<dbReference type="RefSeq" id="WP_250429689.1">
    <property type="nucleotide sequence ID" value="NZ_JALPRR010000002.1"/>
</dbReference>
<name>A0ABW5CRH8_9BACT</name>
<keyword evidence="7" id="KW-0630">Potassium</keyword>
<accession>A0ABW5CRH8</accession>
<keyword evidence="5" id="KW-0631">Potassium channel</keyword>
<dbReference type="PANTHER" id="PTHR11537">
    <property type="entry name" value="VOLTAGE-GATED POTASSIUM CHANNEL"/>
    <property type="match status" value="1"/>
</dbReference>
<dbReference type="PANTHER" id="PTHR11537:SF254">
    <property type="entry name" value="POTASSIUM VOLTAGE-GATED CHANNEL PROTEIN SHAB"/>
    <property type="match status" value="1"/>
</dbReference>
<keyword evidence="11" id="KW-0407">Ion channel</keyword>
<keyword evidence="2" id="KW-0813">Transport</keyword>
<comment type="subcellular location">
    <subcellularLocation>
        <location evidence="1">Membrane</location>
        <topology evidence="1">Multi-pass membrane protein</topology>
    </subcellularLocation>
</comment>
<evidence type="ECO:0000256" key="7">
    <source>
        <dbReference type="ARBA" id="ARBA00022958"/>
    </source>
</evidence>
<feature type="transmembrane region" description="Helical" evidence="12">
    <location>
        <begin position="153"/>
        <end position="174"/>
    </location>
</feature>
<evidence type="ECO:0000256" key="3">
    <source>
        <dbReference type="ARBA" id="ARBA00022538"/>
    </source>
</evidence>
<keyword evidence="15" id="KW-1185">Reference proteome</keyword>
<dbReference type="Gene3D" id="1.20.120.350">
    <property type="entry name" value="Voltage-gated potassium channels. Chain C"/>
    <property type="match status" value="1"/>
</dbReference>
<keyword evidence="3" id="KW-0633">Potassium transport</keyword>
<evidence type="ECO:0000256" key="10">
    <source>
        <dbReference type="ARBA" id="ARBA00023136"/>
    </source>
</evidence>
<comment type="caution">
    <text evidence="14">The sequence shown here is derived from an EMBL/GenBank/DDBJ whole genome shotgun (WGS) entry which is preliminary data.</text>
</comment>
<keyword evidence="9" id="KW-0406">Ion transport</keyword>
<feature type="transmembrane region" description="Helical" evidence="12">
    <location>
        <begin position="180"/>
        <end position="200"/>
    </location>
</feature>
<dbReference type="EMBL" id="JBHUIM010000001">
    <property type="protein sequence ID" value="MFD2244937.1"/>
    <property type="molecule type" value="Genomic_DNA"/>
</dbReference>
<feature type="domain" description="Ion transport" evidence="13">
    <location>
        <begin position="26"/>
        <end position="242"/>
    </location>
</feature>
<evidence type="ECO:0000256" key="1">
    <source>
        <dbReference type="ARBA" id="ARBA00004141"/>
    </source>
</evidence>
<evidence type="ECO:0000256" key="8">
    <source>
        <dbReference type="ARBA" id="ARBA00022989"/>
    </source>
</evidence>